<keyword evidence="3" id="KW-1185">Reference proteome</keyword>
<feature type="domain" description="Methyltransferase type 12" evidence="1">
    <location>
        <begin position="46"/>
        <end position="142"/>
    </location>
</feature>
<dbReference type="InterPro" id="IPR029063">
    <property type="entry name" value="SAM-dependent_MTases_sf"/>
</dbReference>
<dbReference type="RefSeq" id="WP_219666935.1">
    <property type="nucleotide sequence ID" value="NZ_WTFF01000062.1"/>
</dbReference>
<dbReference type="Proteomes" id="UP000812013">
    <property type="component" value="Unassembled WGS sequence"/>
</dbReference>
<name>A0ABS6Z447_9ACTN</name>
<comment type="caution">
    <text evidence="2">The sequence shown here is derived from an EMBL/GenBank/DDBJ whole genome shotgun (WGS) entry which is preliminary data.</text>
</comment>
<dbReference type="Gene3D" id="3.40.50.150">
    <property type="entry name" value="Vaccinia Virus protein VP39"/>
    <property type="match status" value="1"/>
</dbReference>
<dbReference type="PANTHER" id="PTHR43464">
    <property type="entry name" value="METHYLTRANSFERASE"/>
    <property type="match status" value="1"/>
</dbReference>
<dbReference type="EMBL" id="WTFF01000062">
    <property type="protein sequence ID" value="MBW5482524.1"/>
    <property type="molecule type" value="Genomic_DNA"/>
</dbReference>
<sequence>MHRDDISRLAHTHHPIAAPVGDTAVDRLLQRALPAGSQSPTRARALDLGCGQAEWLLRTLAAHPHATADGVDISGPALDAASAAAEARGLADRLTLHQVPAADYAAPTPYDLVLSIGSVHAFGGLLPTLDAARAHLAPGGHVLIGDGYWEREPSPEAVELLGDFRDLAGTVEQVTAAGWTPVYGHVSTREELDDYEWSWTGSLAAWALDRPEHPDRDHALAVATAHRTEWLRAYRATWGFVTLLVRRTHD</sequence>
<dbReference type="GO" id="GO:0008168">
    <property type="term" value="F:methyltransferase activity"/>
    <property type="evidence" value="ECO:0007669"/>
    <property type="project" value="UniProtKB-KW"/>
</dbReference>
<evidence type="ECO:0000313" key="2">
    <source>
        <dbReference type="EMBL" id="MBW5482524.1"/>
    </source>
</evidence>
<accession>A0ABS6Z447</accession>
<organism evidence="2 3">
    <name type="scientific">Streptomyces bambusae</name>
    <dbReference type="NCBI Taxonomy" id="1550616"/>
    <lineage>
        <taxon>Bacteria</taxon>
        <taxon>Bacillati</taxon>
        <taxon>Actinomycetota</taxon>
        <taxon>Actinomycetes</taxon>
        <taxon>Kitasatosporales</taxon>
        <taxon>Streptomycetaceae</taxon>
        <taxon>Streptomyces</taxon>
    </lineage>
</organism>
<keyword evidence="2" id="KW-0489">Methyltransferase</keyword>
<keyword evidence="2" id="KW-0808">Transferase</keyword>
<dbReference type="InterPro" id="IPR013217">
    <property type="entry name" value="Methyltransf_12"/>
</dbReference>
<protein>
    <submittedName>
        <fullName evidence="2">Methyltransferase</fullName>
    </submittedName>
</protein>
<dbReference type="PANTHER" id="PTHR43464:SF3">
    <property type="entry name" value="SAM-DEPENDENT METHYLTRANSFERASE"/>
    <property type="match status" value="1"/>
</dbReference>
<dbReference type="GO" id="GO:0032259">
    <property type="term" value="P:methylation"/>
    <property type="evidence" value="ECO:0007669"/>
    <property type="project" value="UniProtKB-KW"/>
</dbReference>
<evidence type="ECO:0000313" key="3">
    <source>
        <dbReference type="Proteomes" id="UP000812013"/>
    </source>
</evidence>
<proteinExistence type="predicted"/>
<dbReference type="Pfam" id="PF08242">
    <property type="entry name" value="Methyltransf_12"/>
    <property type="match status" value="1"/>
</dbReference>
<reference evidence="2 3" key="1">
    <citation type="submission" date="2019-12" db="EMBL/GenBank/DDBJ databases">
        <title>Genome sequence of Streptomyces bambusae.</title>
        <authorList>
            <person name="Bansal K."/>
            <person name="Choksket S."/>
            <person name="Korpole S."/>
            <person name="Patil P.B."/>
        </authorList>
    </citation>
    <scope>NUCLEOTIDE SEQUENCE [LARGE SCALE GENOMIC DNA]</scope>
    <source>
        <strain evidence="2 3">SK60</strain>
    </source>
</reference>
<gene>
    <name evidence="2" type="ORF">GPJ59_11665</name>
</gene>
<dbReference type="SUPFAM" id="SSF53335">
    <property type="entry name" value="S-adenosyl-L-methionine-dependent methyltransferases"/>
    <property type="match status" value="1"/>
</dbReference>
<evidence type="ECO:0000259" key="1">
    <source>
        <dbReference type="Pfam" id="PF08242"/>
    </source>
</evidence>
<dbReference type="CDD" id="cd02440">
    <property type="entry name" value="AdoMet_MTases"/>
    <property type="match status" value="1"/>
</dbReference>